<gene>
    <name evidence="1" type="ORF">H5P28_04935</name>
</gene>
<organism evidence="1 2">
    <name type="scientific">Ruficoccus amylovorans</name>
    <dbReference type="NCBI Taxonomy" id="1804625"/>
    <lineage>
        <taxon>Bacteria</taxon>
        <taxon>Pseudomonadati</taxon>
        <taxon>Verrucomicrobiota</taxon>
        <taxon>Opitutia</taxon>
        <taxon>Puniceicoccales</taxon>
        <taxon>Cerasicoccaceae</taxon>
        <taxon>Ruficoccus</taxon>
    </lineage>
</organism>
<dbReference type="RefSeq" id="WP_185674607.1">
    <property type="nucleotide sequence ID" value="NZ_JACHVB010000014.1"/>
</dbReference>
<evidence type="ECO:0008006" key="3">
    <source>
        <dbReference type="Google" id="ProtNLM"/>
    </source>
</evidence>
<accession>A0A842HB03</accession>
<dbReference type="EMBL" id="JACHVB010000014">
    <property type="protein sequence ID" value="MBC2593602.1"/>
    <property type="molecule type" value="Genomic_DNA"/>
</dbReference>
<dbReference type="AlphaFoldDB" id="A0A842HB03"/>
<name>A0A842HB03_9BACT</name>
<dbReference type="Proteomes" id="UP000546464">
    <property type="component" value="Unassembled WGS sequence"/>
</dbReference>
<reference evidence="1 2" key="1">
    <citation type="submission" date="2020-07" db="EMBL/GenBank/DDBJ databases">
        <authorList>
            <person name="Feng X."/>
        </authorList>
    </citation>
    <scope>NUCLEOTIDE SEQUENCE [LARGE SCALE GENOMIC DNA]</scope>
    <source>
        <strain evidence="1 2">JCM31066</strain>
    </source>
</reference>
<keyword evidence="2" id="KW-1185">Reference proteome</keyword>
<protein>
    <recommendedName>
        <fullName evidence="3">Benzylsuccinate synthase</fullName>
    </recommendedName>
</protein>
<sequence>MEKTMTATATCSKCAYWKSVSSDKGECRRNAPQSVVFAVDEDTRYETHFPETASSDWCGEFSAKA</sequence>
<evidence type="ECO:0000313" key="1">
    <source>
        <dbReference type="EMBL" id="MBC2593602.1"/>
    </source>
</evidence>
<comment type="caution">
    <text evidence="1">The sequence shown here is derived from an EMBL/GenBank/DDBJ whole genome shotgun (WGS) entry which is preliminary data.</text>
</comment>
<evidence type="ECO:0000313" key="2">
    <source>
        <dbReference type="Proteomes" id="UP000546464"/>
    </source>
</evidence>
<proteinExistence type="predicted"/>